<evidence type="ECO:0000256" key="4">
    <source>
        <dbReference type="ARBA" id="ARBA00022840"/>
    </source>
</evidence>
<dbReference type="SMART" id="SM00382">
    <property type="entry name" value="AAA"/>
    <property type="match status" value="1"/>
</dbReference>
<dbReference type="SUPFAM" id="SSF52540">
    <property type="entry name" value="P-loop containing nucleoside triphosphate hydrolases"/>
    <property type="match status" value="1"/>
</dbReference>
<evidence type="ECO:0000256" key="2">
    <source>
        <dbReference type="ARBA" id="ARBA00022448"/>
    </source>
</evidence>
<comment type="similarity">
    <text evidence="1">Belongs to the ABC transporter superfamily. Drug exporter-2 (TC 3.A.1.117) family.</text>
</comment>
<comment type="caution">
    <text evidence="6">The sequence shown here is derived from an EMBL/GenBank/DDBJ whole genome shotgun (WGS) entry which is preliminary data.</text>
</comment>
<keyword evidence="7" id="KW-1185">Reference proteome</keyword>
<feature type="domain" description="ABC transporter" evidence="5">
    <location>
        <begin position="6"/>
        <end position="222"/>
    </location>
</feature>
<reference evidence="6 7" key="1">
    <citation type="submission" date="2014-10" db="EMBL/GenBank/DDBJ databases">
        <title>Genome sequence of Erwinia typographi M043b.</title>
        <authorList>
            <person name="Chan K.-G."/>
            <person name="Tan W.-S."/>
        </authorList>
    </citation>
    <scope>NUCLEOTIDE SEQUENCE [LARGE SCALE GENOMIC DNA]</scope>
    <source>
        <strain evidence="6 7">M043b</strain>
    </source>
</reference>
<dbReference type="GO" id="GO:0005524">
    <property type="term" value="F:ATP binding"/>
    <property type="evidence" value="ECO:0007669"/>
    <property type="project" value="UniProtKB-KW"/>
</dbReference>
<dbReference type="AlphaFoldDB" id="A0A0A3ZAI8"/>
<dbReference type="InterPro" id="IPR027417">
    <property type="entry name" value="P-loop_NTPase"/>
</dbReference>
<dbReference type="STRING" id="371042.NG99_00655"/>
<evidence type="ECO:0000313" key="6">
    <source>
        <dbReference type="EMBL" id="KGT96062.1"/>
    </source>
</evidence>
<dbReference type="InterPro" id="IPR003439">
    <property type="entry name" value="ABC_transporter-like_ATP-bd"/>
</dbReference>
<dbReference type="Gene3D" id="3.40.50.300">
    <property type="entry name" value="P-loop containing nucleotide triphosphate hydrolases"/>
    <property type="match status" value="1"/>
</dbReference>
<evidence type="ECO:0000313" key="7">
    <source>
        <dbReference type="Proteomes" id="UP000030351"/>
    </source>
</evidence>
<keyword evidence="4 6" id="KW-0067">ATP-binding</keyword>
<dbReference type="Proteomes" id="UP000030351">
    <property type="component" value="Unassembled WGS sequence"/>
</dbReference>
<dbReference type="PANTHER" id="PTHR42788">
    <property type="entry name" value="TAURINE IMPORT ATP-BINDING PROTEIN-RELATED"/>
    <property type="match status" value="1"/>
</dbReference>
<dbReference type="Pfam" id="PF00005">
    <property type="entry name" value="ABC_tran"/>
    <property type="match status" value="1"/>
</dbReference>
<dbReference type="InterPro" id="IPR003593">
    <property type="entry name" value="AAA+_ATPase"/>
</dbReference>
<dbReference type="EMBL" id="JRUQ01000004">
    <property type="protein sequence ID" value="KGT96062.1"/>
    <property type="molecule type" value="Genomic_DNA"/>
</dbReference>
<dbReference type="InterPro" id="IPR050166">
    <property type="entry name" value="ABC_transporter_ATP-bind"/>
</dbReference>
<organism evidence="6 7">
    <name type="scientific">Erwinia typographi</name>
    <dbReference type="NCBI Taxonomy" id="371042"/>
    <lineage>
        <taxon>Bacteria</taxon>
        <taxon>Pseudomonadati</taxon>
        <taxon>Pseudomonadota</taxon>
        <taxon>Gammaproteobacteria</taxon>
        <taxon>Enterobacterales</taxon>
        <taxon>Erwiniaceae</taxon>
        <taxon>Erwinia</taxon>
    </lineage>
</organism>
<proteinExistence type="inferred from homology"/>
<name>A0A0A3ZAI8_9GAMM</name>
<dbReference type="eggNOG" id="COG1116">
    <property type="taxonomic scope" value="Bacteria"/>
</dbReference>
<protein>
    <submittedName>
        <fullName evidence="6">Sulfonate ABC transporter ATP-binding protein</fullName>
    </submittedName>
</protein>
<dbReference type="GO" id="GO:0016887">
    <property type="term" value="F:ATP hydrolysis activity"/>
    <property type="evidence" value="ECO:0007669"/>
    <property type="project" value="InterPro"/>
</dbReference>
<evidence type="ECO:0000256" key="3">
    <source>
        <dbReference type="ARBA" id="ARBA00022741"/>
    </source>
</evidence>
<dbReference type="PROSITE" id="PS00211">
    <property type="entry name" value="ABC_TRANSPORTER_1"/>
    <property type="match status" value="1"/>
</dbReference>
<evidence type="ECO:0000256" key="1">
    <source>
        <dbReference type="ARBA" id="ARBA00006526"/>
    </source>
</evidence>
<sequence>MKHTVANVGHLLKTYDKKINVLNEIDFSVQSGEFVSLVGPSGTGKTTLLRILAGLEHPTSGTVQVAKNTSIVFQDPRLIAAQKIWKNVVLQDDRAKDSRARAIAALSEVGLADKADRWPFSLSGGEAQRVGIARALYRSPDLLLLDEPFSALDAFTRKRIHKLVIDLWLDRRPGVLLVTHDIEEAILLSDRIVVLGGGSIKGDINVEIPRHRDTTSPEFNDLKRRVLEYLAHA</sequence>
<evidence type="ECO:0000259" key="5">
    <source>
        <dbReference type="PROSITE" id="PS50893"/>
    </source>
</evidence>
<keyword evidence="3" id="KW-0547">Nucleotide-binding</keyword>
<accession>A0A0A3ZAI8</accession>
<dbReference type="PANTHER" id="PTHR42788:SF19">
    <property type="entry name" value="ALIPHATIC SULFONATES IMPORT ATP-BINDING PROTEIN SSUB 2"/>
    <property type="match status" value="1"/>
</dbReference>
<keyword evidence="2" id="KW-0813">Transport</keyword>
<gene>
    <name evidence="6" type="ORF">NG99_00655</name>
</gene>
<dbReference type="PROSITE" id="PS50893">
    <property type="entry name" value="ABC_TRANSPORTER_2"/>
    <property type="match status" value="1"/>
</dbReference>
<dbReference type="InterPro" id="IPR017871">
    <property type="entry name" value="ABC_transporter-like_CS"/>
</dbReference>